<dbReference type="InterPro" id="IPR003200">
    <property type="entry name" value="Nict_dMeBzImd_PRibTrfase"/>
</dbReference>
<proteinExistence type="inferred from homology"/>
<dbReference type="Proteomes" id="UP000076925">
    <property type="component" value="Unassembled WGS sequence"/>
</dbReference>
<gene>
    <name evidence="2" type="ORF">WA1_38430</name>
</gene>
<dbReference type="CDD" id="cd02439">
    <property type="entry name" value="DMB-PRT_CobT"/>
    <property type="match status" value="1"/>
</dbReference>
<protein>
    <recommendedName>
        <fullName evidence="1">UPF0284 protein WA1_38430</fullName>
    </recommendedName>
</protein>
<comment type="caution">
    <text evidence="2">The sequence shown here is derived from an EMBL/GenBank/DDBJ whole genome shotgun (WGS) entry which is preliminary data.</text>
</comment>
<dbReference type="SUPFAM" id="SSF52733">
    <property type="entry name" value="Nicotinate mononucleotide:5,6-dimethylbenzimidazole phosphoribosyltransferase (CobT)"/>
    <property type="match status" value="2"/>
</dbReference>
<name>A0A139X0S4_9CYAN</name>
<comment type="similarity">
    <text evidence="1">Belongs to the UPF0284 family.</text>
</comment>
<dbReference type="InterPro" id="IPR002805">
    <property type="entry name" value="Nict_dMeBzImd_PRibTrfase_arc"/>
</dbReference>
<dbReference type="PANTHER" id="PTHR38811:SF1">
    <property type="entry name" value="UPF0284 PROTEIN SLL1500"/>
    <property type="match status" value="1"/>
</dbReference>
<dbReference type="HAMAP" id="MF_01086">
    <property type="entry name" value="UPF0284"/>
    <property type="match status" value="1"/>
</dbReference>
<evidence type="ECO:0000313" key="2">
    <source>
        <dbReference type="EMBL" id="KYC38222.1"/>
    </source>
</evidence>
<dbReference type="RefSeq" id="WP_017748072.1">
    <property type="nucleotide sequence ID" value="NZ_KQ976354.1"/>
</dbReference>
<accession>A0A139X0S4</accession>
<dbReference type="NCBIfam" id="TIGR00303">
    <property type="entry name" value="nicotinate mononucleotide-dependent phosphoribosyltransferase CobT"/>
    <property type="match status" value="1"/>
</dbReference>
<evidence type="ECO:0000313" key="3">
    <source>
        <dbReference type="Proteomes" id="UP000076925"/>
    </source>
</evidence>
<dbReference type="OrthoDB" id="418257at2"/>
<keyword evidence="3" id="KW-1185">Reference proteome</keyword>
<dbReference type="NCBIfam" id="NF003373">
    <property type="entry name" value="PRK04447.1-6"/>
    <property type="match status" value="1"/>
</dbReference>
<evidence type="ECO:0000256" key="1">
    <source>
        <dbReference type="HAMAP-Rule" id="MF_01086"/>
    </source>
</evidence>
<dbReference type="GO" id="GO:0008939">
    <property type="term" value="F:nicotinate-nucleotide-dimethylbenzimidazole phosphoribosyltransferase activity"/>
    <property type="evidence" value="ECO:0007669"/>
    <property type="project" value="InterPro"/>
</dbReference>
<dbReference type="Gene3D" id="3.40.50.10210">
    <property type="match status" value="1"/>
</dbReference>
<dbReference type="PANTHER" id="PTHR38811">
    <property type="match status" value="1"/>
</dbReference>
<organism evidence="2 3">
    <name type="scientific">Scytonema hofmannii PCC 7110</name>
    <dbReference type="NCBI Taxonomy" id="128403"/>
    <lineage>
        <taxon>Bacteria</taxon>
        <taxon>Bacillati</taxon>
        <taxon>Cyanobacteriota</taxon>
        <taxon>Cyanophyceae</taxon>
        <taxon>Nostocales</taxon>
        <taxon>Scytonemataceae</taxon>
        <taxon>Scytonema</taxon>
    </lineage>
</organism>
<dbReference type="AlphaFoldDB" id="A0A139X0S4"/>
<reference evidence="2 3" key="1">
    <citation type="journal article" date="2013" name="Genome Biol. Evol.">
        <title>Genomes of Stigonematalean cyanobacteria (subsection V) and the evolution of oxygenic photosynthesis from prokaryotes to plastids.</title>
        <authorList>
            <person name="Dagan T."/>
            <person name="Roettger M."/>
            <person name="Stucken K."/>
            <person name="Landan G."/>
            <person name="Koch R."/>
            <person name="Major P."/>
            <person name="Gould S.B."/>
            <person name="Goremykin V.V."/>
            <person name="Rippka R."/>
            <person name="Tandeau de Marsac N."/>
            <person name="Gugger M."/>
            <person name="Lockhart P.J."/>
            <person name="Allen J.F."/>
            <person name="Brune I."/>
            <person name="Maus I."/>
            <person name="Puhler A."/>
            <person name="Martin W.F."/>
        </authorList>
    </citation>
    <scope>NUCLEOTIDE SEQUENCE [LARGE SCALE GENOMIC DNA]</scope>
    <source>
        <strain evidence="2 3">PCC 7110</strain>
    </source>
</reference>
<dbReference type="EMBL" id="ANNX02000042">
    <property type="protein sequence ID" value="KYC38222.1"/>
    <property type="molecule type" value="Genomic_DNA"/>
</dbReference>
<sequence>MIRIYTQTEQAKKWITKYRGCPPVFACILGFTDTCLIPGISAAGSTPEDRKYTACADAEFLYYGTGVKPKYPLPSLLAGASPVFITRAVVETLKIPVYIFNAGLPQSPPVPVIDLGGSPAKCLSQGQAMDIATVRHLFKQGMEWGERLANNDRKDYYILSECVVGGTTTALAILTGLGIQAVGKVNSSHPVCNHAQKWALVQAGLEKARLGTGDWGLVTRRESSRIPIQNPKSKIQNSPDPLQLVAAVGDPMQVAVAGMTLALSRSCGVLLAGGTQMLAVYALTCAIAHAYDVPWRVEEVIVGTTRWVAEDSTGGTVELAELIGRGSSTPDELFTPPLLATELSFAESRYEQLRAYEKGFVKEGVGAGGSCIAAYLYQGWQQHQVLQATEKQIQSYYQNK</sequence>
<dbReference type="InterPro" id="IPR036087">
    <property type="entry name" value="Nict_dMeBzImd_PRibTrfase_sf"/>
</dbReference>
<dbReference type="STRING" id="128403.WA1_38430"/>